<proteinExistence type="predicted"/>
<dbReference type="EMBL" id="FOZL01000001">
    <property type="protein sequence ID" value="SFS02560.1"/>
    <property type="molecule type" value="Genomic_DNA"/>
</dbReference>
<name>A0A1I6LGW4_9BACT</name>
<reference evidence="1 2" key="1">
    <citation type="submission" date="2016-10" db="EMBL/GenBank/DDBJ databases">
        <authorList>
            <person name="de Groot N.N."/>
        </authorList>
    </citation>
    <scope>NUCLEOTIDE SEQUENCE [LARGE SCALE GENOMIC DNA]</scope>
    <source>
        <strain evidence="1 2">DSM 21001</strain>
    </source>
</reference>
<evidence type="ECO:0000313" key="2">
    <source>
        <dbReference type="Proteomes" id="UP000199024"/>
    </source>
</evidence>
<accession>A0A1I6LGW4</accession>
<dbReference type="AlphaFoldDB" id="A0A1I6LGW4"/>
<dbReference type="STRING" id="474950.SAMN05421771_0691"/>
<evidence type="ECO:0000313" key="1">
    <source>
        <dbReference type="EMBL" id="SFS02560.1"/>
    </source>
</evidence>
<gene>
    <name evidence="1" type="ORF">SAMN05421771_0691</name>
</gene>
<keyword evidence="2" id="KW-1185">Reference proteome</keyword>
<dbReference type="OrthoDB" id="116173at2"/>
<dbReference type="Proteomes" id="UP000199024">
    <property type="component" value="Unassembled WGS sequence"/>
</dbReference>
<dbReference type="NCBIfam" id="TIGR03435">
    <property type="entry name" value="Soli_TIGR03435"/>
    <property type="match status" value="1"/>
</dbReference>
<sequence length="365" mass="40663">MRKVRTMATGCLSVILLLAPALYAQGILGTWQATLPVDNSPHVQLRITQASDGALRGVFDRFDWTTSVPLSTITFLAPDLNAAAPVIDIAFHARLGPDGKSLQGTWQQAKHSYPLTFTLATPETLWKRDNGAPMALSADPAFEVAVIRPSEPGKTQRSFALRTRHFNARNSTVFQMVKFAYALQSRQIEGAPEWFESVRFDIDAEPDTEGVPNEQQYRLMLRKLLAERFQLRTHILQRVVPVYALTLQNKTPRLDPADDPNGHSHIFVKQIDDGQTLGQFMDFTMPDVADFLMGFLPERQILDETGLKGRVNFTMTIATASTQGPANDTAAEYFHAIEPLGFKLIPRKAPIDILVIDHLEKPSAN</sequence>
<dbReference type="Pfam" id="PF12543">
    <property type="entry name" value="DUF3738"/>
    <property type="match status" value="1"/>
</dbReference>
<protein>
    <submittedName>
        <fullName evidence="1">Soil-associated protein, TIGR03435 family</fullName>
    </submittedName>
</protein>
<dbReference type="InterPro" id="IPR017801">
    <property type="entry name" value="DUF3738"/>
</dbReference>
<organism evidence="1 2">
    <name type="scientific">Granulicella pectinivorans</name>
    <dbReference type="NCBI Taxonomy" id="474950"/>
    <lineage>
        <taxon>Bacteria</taxon>
        <taxon>Pseudomonadati</taxon>
        <taxon>Acidobacteriota</taxon>
        <taxon>Terriglobia</taxon>
        <taxon>Terriglobales</taxon>
        <taxon>Acidobacteriaceae</taxon>
        <taxon>Granulicella</taxon>
    </lineage>
</organism>
<dbReference type="RefSeq" id="WP_089836641.1">
    <property type="nucleotide sequence ID" value="NZ_FOZL01000001.1"/>
</dbReference>